<sequence>MACFYKTLTGSQLLYAKHLTMMVIQNLTLTTNRYIQTHYFTGKEQIWAGVLKRKIPVQITHRDLK</sequence>
<organism evidence="1 2">
    <name type="scientific">Niastella koreensis</name>
    <dbReference type="NCBI Taxonomy" id="354356"/>
    <lineage>
        <taxon>Bacteria</taxon>
        <taxon>Pseudomonadati</taxon>
        <taxon>Bacteroidota</taxon>
        <taxon>Chitinophagia</taxon>
        <taxon>Chitinophagales</taxon>
        <taxon>Chitinophagaceae</taxon>
        <taxon>Niastella</taxon>
    </lineage>
</organism>
<evidence type="ECO:0000313" key="1">
    <source>
        <dbReference type="EMBL" id="OQP55006.1"/>
    </source>
</evidence>
<accession>A0ABX3P4U0</accession>
<proteinExistence type="predicted"/>
<protein>
    <submittedName>
        <fullName evidence="1">Uncharacterized protein</fullName>
    </submittedName>
</protein>
<keyword evidence="2" id="KW-1185">Reference proteome</keyword>
<comment type="caution">
    <text evidence="1">The sequence shown here is derived from an EMBL/GenBank/DDBJ whole genome shotgun (WGS) entry which is preliminary data.</text>
</comment>
<evidence type="ECO:0000313" key="2">
    <source>
        <dbReference type="Proteomes" id="UP000192277"/>
    </source>
</evidence>
<dbReference type="EMBL" id="LWBO01000001">
    <property type="protein sequence ID" value="OQP55006.1"/>
    <property type="molecule type" value="Genomic_DNA"/>
</dbReference>
<reference evidence="1 2" key="1">
    <citation type="submission" date="2016-04" db="EMBL/GenBank/DDBJ databases">
        <authorList>
            <person name="Chen L."/>
            <person name="Zhuang W."/>
            <person name="Wang G."/>
        </authorList>
    </citation>
    <scope>NUCLEOTIDE SEQUENCE [LARGE SCALE GENOMIC DNA]</scope>
    <source>
        <strain evidence="2">GR20</strain>
    </source>
</reference>
<name>A0ABX3P4U0_9BACT</name>
<dbReference type="Proteomes" id="UP000192277">
    <property type="component" value="Unassembled WGS sequence"/>
</dbReference>
<gene>
    <name evidence="1" type="ORF">A4D02_01410</name>
</gene>